<keyword evidence="2" id="KW-1185">Reference proteome</keyword>
<gene>
    <name evidence="1" type="ORF">Fot_07292</name>
</gene>
<reference evidence="2" key="1">
    <citation type="submission" date="2024-07" db="EMBL/GenBank/DDBJ databases">
        <title>Two chromosome-level genome assemblies of Korean endemic species Abeliophyllum distichum and Forsythia ovata (Oleaceae).</title>
        <authorList>
            <person name="Jang H."/>
        </authorList>
    </citation>
    <scope>NUCLEOTIDE SEQUENCE [LARGE SCALE GENOMIC DNA]</scope>
</reference>
<accession>A0ABD1WYA6</accession>
<proteinExistence type="predicted"/>
<sequence length="103" mass="11286">MAKDKNKKLDRKGDGRKKMKCTLCGQLGHNKRFHSSTITHKDENQCGDGLGTSSTTHVGEHLAYSQPASCLSGIMQQEIPTSFHSLVVALDREQGQISCLDVD</sequence>
<protein>
    <submittedName>
        <fullName evidence="1">Uncharacterized protein</fullName>
    </submittedName>
</protein>
<name>A0ABD1WYA6_9LAMI</name>
<dbReference type="Proteomes" id="UP001604277">
    <property type="component" value="Unassembled WGS sequence"/>
</dbReference>
<organism evidence="1 2">
    <name type="scientific">Forsythia ovata</name>
    <dbReference type="NCBI Taxonomy" id="205694"/>
    <lineage>
        <taxon>Eukaryota</taxon>
        <taxon>Viridiplantae</taxon>
        <taxon>Streptophyta</taxon>
        <taxon>Embryophyta</taxon>
        <taxon>Tracheophyta</taxon>
        <taxon>Spermatophyta</taxon>
        <taxon>Magnoliopsida</taxon>
        <taxon>eudicotyledons</taxon>
        <taxon>Gunneridae</taxon>
        <taxon>Pentapetalae</taxon>
        <taxon>asterids</taxon>
        <taxon>lamiids</taxon>
        <taxon>Lamiales</taxon>
        <taxon>Oleaceae</taxon>
        <taxon>Forsythieae</taxon>
        <taxon>Forsythia</taxon>
    </lineage>
</organism>
<evidence type="ECO:0000313" key="2">
    <source>
        <dbReference type="Proteomes" id="UP001604277"/>
    </source>
</evidence>
<dbReference type="EMBL" id="JBFOLJ010000002">
    <property type="protein sequence ID" value="KAL2553673.1"/>
    <property type="molecule type" value="Genomic_DNA"/>
</dbReference>
<dbReference type="AlphaFoldDB" id="A0ABD1WYA6"/>
<comment type="caution">
    <text evidence="1">The sequence shown here is derived from an EMBL/GenBank/DDBJ whole genome shotgun (WGS) entry which is preliminary data.</text>
</comment>
<evidence type="ECO:0000313" key="1">
    <source>
        <dbReference type="EMBL" id="KAL2553673.1"/>
    </source>
</evidence>